<dbReference type="CDD" id="cd12087">
    <property type="entry name" value="TM_EGFR-like"/>
    <property type="match status" value="1"/>
</dbReference>
<feature type="signal peptide" evidence="3">
    <location>
        <begin position="1"/>
        <end position="20"/>
    </location>
</feature>
<feature type="transmembrane region" description="Helical" evidence="2">
    <location>
        <begin position="220"/>
        <end position="244"/>
    </location>
</feature>
<keyword evidence="3" id="KW-0732">Signal</keyword>
<proteinExistence type="predicted"/>
<evidence type="ECO:0000256" key="1">
    <source>
        <dbReference type="SAM" id="MobiDB-lite"/>
    </source>
</evidence>
<comment type="caution">
    <text evidence="4">The sequence shown here is derived from an EMBL/GenBank/DDBJ whole genome shotgun (WGS) entry which is preliminary data.</text>
</comment>
<gene>
    <name evidence="4" type="ORF">CC78DRAFT_349930</name>
</gene>
<evidence type="ECO:0000256" key="2">
    <source>
        <dbReference type="SAM" id="Phobius"/>
    </source>
</evidence>
<dbReference type="OrthoDB" id="3557178at2759"/>
<keyword evidence="2" id="KW-0472">Membrane</keyword>
<reference evidence="5" key="1">
    <citation type="journal article" date="2020" name="Stud. Mycol.">
        <title>101 Dothideomycetes genomes: A test case for predicting lifestyles and emergence of pathogens.</title>
        <authorList>
            <person name="Haridas S."/>
            <person name="Albert R."/>
            <person name="Binder M."/>
            <person name="Bloem J."/>
            <person name="LaButti K."/>
            <person name="Salamov A."/>
            <person name="Andreopoulos B."/>
            <person name="Baker S."/>
            <person name="Barry K."/>
            <person name="Bills G."/>
            <person name="Bluhm B."/>
            <person name="Cannon C."/>
            <person name="Castanera R."/>
            <person name="Culley D."/>
            <person name="Daum C."/>
            <person name="Ezra D."/>
            <person name="Gonzalez J."/>
            <person name="Henrissat B."/>
            <person name="Kuo A."/>
            <person name="Liang C."/>
            <person name="Lipzen A."/>
            <person name="Lutzoni F."/>
            <person name="Magnuson J."/>
            <person name="Mondo S."/>
            <person name="Nolan M."/>
            <person name="Ohm R."/>
            <person name="Pangilinan J."/>
            <person name="Park H.-J."/>
            <person name="Ramirez L."/>
            <person name="Alfaro M."/>
            <person name="Sun H."/>
            <person name="Tritt A."/>
            <person name="Yoshinaga Y."/>
            <person name="Zwiers L.-H."/>
            <person name="Turgeon B."/>
            <person name="Goodwin S."/>
            <person name="Spatafora J."/>
            <person name="Crous P."/>
            <person name="Grigoriev I."/>
        </authorList>
    </citation>
    <scope>NUCLEOTIDE SEQUENCE [LARGE SCALE GENOMIC DNA]</scope>
    <source>
        <strain evidence="5">CBS 304.66</strain>
    </source>
</reference>
<feature type="compositionally biased region" description="Polar residues" evidence="1">
    <location>
        <begin position="327"/>
        <end position="360"/>
    </location>
</feature>
<feature type="compositionally biased region" description="Pro residues" evidence="1">
    <location>
        <begin position="273"/>
        <end position="282"/>
    </location>
</feature>
<feature type="region of interest" description="Disordered" evidence="1">
    <location>
        <begin position="252"/>
        <end position="390"/>
    </location>
</feature>
<keyword evidence="2" id="KW-1133">Transmembrane helix</keyword>
<dbReference type="EMBL" id="ML986656">
    <property type="protein sequence ID" value="KAF2261543.1"/>
    <property type="molecule type" value="Genomic_DNA"/>
</dbReference>
<feature type="chain" id="PRO_5040181837" evidence="3">
    <location>
        <begin position="21"/>
        <end position="390"/>
    </location>
</feature>
<protein>
    <submittedName>
        <fullName evidence="4">Uncharacterized protein</fullName>
    </submittedName>
</protein>
<keyword evidence="5" id="KW-1185">Reference proteome</keyword>
<evidence type="ECO:0000256" key="3">
    <source>
        <dbReference type="SAM" id="SignalP"/>
    </source>
</evidence>
<feature type="compositionally biased region" description="Pro residues" evidence="1">
    <location>
        <begin position="381"/>
        <end position="390"/>
    </location>
</feature>
<evidence type="ECO:0000313" key="4">
    <source>
        <dbReference type="EMBL" id="KAF2261543.1"/>
    </source>
</evidence>
<accession>A0A9P4K5Y4</accession>
<feature type="compositionally biased region" description="Low complexity" evidence="1">
    <location>
        <begin position="176"/>
        <end position="207"/>
    </location>
</feature>
<sequence>MRDGISVAVTCFIFFAASSANVLPSPSISDPTITPPPQSPNIELLRKQNDNRFMGWISYSFWGWSSERCNLGGTLYQSGDYWRCCATTDDGCNVPLGCVGGSLVYSITTGTEPSRTTVDCTSVYTSSIYSTYTICNSGFLYENTDDSSPQTNIFCGDESVNWSYYRVIPETWISPPASTSSSTSRSSTPRSSPVSTTSSSSASETPTIIPAQEEKKESQAWIAGPVVGGVAALAIVGAIFWFLLRRKKKADANANTSQPPPTAAPAYYAGSPNAPPTQPYGSPPMQQQGGFMPYGVAKHESWQPTSPGSHGSHSPIPPNSPYGPLSHSPTPQGVQNWQPVQQAASPQMLTPQAGYQQSYDVDQGAVTKAPNEVRVDDQPIYVPPDQQPSR</sequence>
<evidence type="ECO:0000313" key="5">
    <source>
        <dbReference type="Proteomes" id="UP000800093"/>
    </source>
</evidence>
<dbReference type="AlphaFoldDB" id="A0A9P4K5Y4"/>
<feature type="region of interest" description="Disordered" evidence="1">
    <location>
        <begin position="176"/>
        <end position="213"/>
    </location>
</feature>
<organism evidence="4 5">
    <name type="scientific">Lojkania enalia</name>
    <dbReference type="NCBI Taxonomy" id="147567"/>
    <lineage>
        <taxon>Eukaryota</taxon>
        <taxon>Fungi</taxon>
        <taxon>Dikarya</taxon>
        <taxon>Ascomycota</taxon>
        <taxon>Pezizomycotina</taxon>
        <taxon>Dothideomycetes</taxon>
        <taxon>Pleosporomycetidae</taxon>
        <taxon>Pleosporales</taxon>
        <taxon>Pleosporales incertae sedis</taxon>
        <taxon>Lojkania</taxon>
    </lineage>
</organism>
<dbReference type="Proteomes" id="UP000800093">
    <property type="component" value="Unassembled WGS sequence"/>
</dbReference>
<keyword evidence="2" id="KW-0812">Transmembrane</keyword>
<name>A0A9P4K5Y4_9PLEO</name>